<dbReference type="EMBL" id="KB468108">
    <property type="protein sequence ID" value="PCH40660.1"/>
    <property type="molecule type" value="Genomic_DNA"/>
</dbReference>
<name>A0A2H3JEK0_WOLCO</name>
<accession>A0A2H3JEK0</accession>
<feature type="non-terminal residue" evidence="1">
    <location>
        <position position="1"/>
    </location>
</feature>
<sequence>AEWLEKKKDAWDMAKMSMAWAEMVLRVSGGQLVHMVSHNPMVCWAMLVEVHQAHGFTTWLVMWQRFYCAMKDVKKSMGTWIG</sequence>
<organism evidence="1 2">
    <name type="scientific">Wolfiporia cocos (strain MD-104)</name>
    <name type="common">Brown rot fungus</name>
    <dbReference type="NCBI Taxonomy" id="742152"/>
    <lineage>
        <taxon>Eukaryota</taxon>
        <taxon>Fungi</taxon>
        <taxon>Dikarya</taxon>
        <taxon>Basidiomycota</taxon>
        <taxon>Agaricomycotina</taxon>
        <taxon>Agaricomycetes</taxon>
        <taxon>Polyporales</taxon>
        <taxon>Phaeolaceae</taxon>
        <taxon>Wolfiporia</taxon>
    </lineage>
</organism>
<keyword evidence="2" id="KW-1185">Reference proteome</keyword>
<dbReference type="OMA" id="WAMLVEV"/>
<dbReference type="OrthoDB" id="2799606at2759"/>
<reference evidence="1 2" key="1">
    <citation type="journal article" date="2012" name="Science">
        <title>The Paleozoic origin of enzymatic lignin decomposition reconstructed from 31 fungal genomes.</title>
        <authorList>
            <person name="Floudas D."/>
            <person name="Binder M."/>
            <person name="Riley R."/>
            <person name="Barry K."/>
            <person name="Blanchette R.A."/>
            <person name="Henrissat B."/>
            <person name="Martinez A.T."/>
            <person name="Otillar R."/>
            <person name="Spatafora J.W."/>
            <person name="Yadav J.S."/>
            <person name="Aerts A."/>
            <person name="Benoit I."/>
            <person name="Boyd A."/>
            <person name="Carlson A."/>
            <person name="Copeland A."/>
            <person name="Coutinho P.M."/>
            <person name="de Vries R.P."/>
            <person name="Ferreira P."/>
            <person name="Findley K."/>
            <person name="Foster B."/>
            <person name="Gaskell J."/>
            <person name="Glotzer D."/>
            <person name="Gorecki P."/>
            <person name="Heitman J."/>
            <person name="Hesse C."/>
            <person name="Hori C."/>
            <person name="Igarashi K."/>
            <person name="Jurgens J.A."/>
            <person name="Kallen N."/>
            <person name="Kersten P."/>
            <person name="Kohler A."/>
            <person name="Kuees U."/>
            <person name="Kumar T.K.A."/>
            <person name="Kuo A."/>
            <person name="LaButti K."/>
            <person name="Larrondo L.F."/>
            <person name="Lindquist E."/>
            <person name="Ling A."/>
            <person name="Lombard V."/>
            <person name="Lucas S."/>
            <person name="Lundell T."/>
            <person name="Martin R."/>
            <person name="McLaughlin D.J."/>
            <person name="Morgenstern I."/>
            <person name="Morin E."/>
            <person name="Murat C."/>
            <person name="Nagy L.G."/>
            <person name="Nolan M."/>
            <person name="Ohm R.A."/>
            <person name="Patyshakuliyeva A."/>
            <person name="Rokas A."/>
            <person name="Ruiz-Duenas F.J."/>
            <person name="Sabat G."/>
            <person name="Salamov A."/>
            <person name="Samejima M."/>
            <person name="Schmutz J."/>
            <person name="Slot J.C."/>
            <person name="St John F."/>
            <person name="Stenlid J."/>
            <person name="Sun H."/>
            <person name="Sun S."/>
            <person name="Syed K."/>
            <person name="Tsang A."/>
            <person name="Wiebenga A."/>
            <person name="Young D."/>
            <person name="Pisabarro A."/>
            <person name="Eastwood D.C."/>
            <person name="Martin F."/>
            <person name="Cullen D."/>
            <person name="Grigoriev I.V."/>
            <person name="Hibbett D.S."/>
        </authorList>
    </citation>
    <scope>NUCLEOTIDE SEQUENCE [LARGE SCALE GENOMIC DNA]</scope>
    <source>
        <strain evidence="1 2">MD-104</strain>
    </source>
</reference>
<gene>
    <name evidence="1" type="ORF">WOLCODRAFT_86126</name>
</gene>
<protein>
    <submittedName>
        <fullName evidence="1">Uncharacterized protein</fullName>
    </submittedName>
</protein>
<proteinExistence type="predicted"/>
<evidence type="ECO:0000313" key="1">
    <source>
        <dbReference type="EMBL" id="PCH40660.1"/>
    </source>
</evidence>
<evidence type="ECO:0000313" key="2">
    <source>
        <dbReference type="Proteomes" id="UP000218811"/>
    </source>
</evidence>
<dbReference type="Proteomes" id="UP000218811">
    <property type="component" value="Unassembled WGS sequence"/>
</dbReference>
<dbReference type="AlphaFoldDB" id="A0A2H3JEK0"/>